<dbReference type="Pfam" id="PF08592">
    <property type="entry name" value="Anthrone_oxy"/>
    <property type="match status" value="1"/>
</dbReference>
<sequence>MINQVIEFITLLTTGLTAGTAIYVSLVTHPAWLSTSVASAQDNFTPVFKGSVASQALFSTTAIVGGIAFGILTDEYLWILGSVLMIINIPLTLIFLMPVNNKLMGKKGNISNTEANKLFKKWGILQWIRTVVVLIAFILFLWLGIFK</sequence>
<keyword evidence="1" id="KW-0812">Transmembrane</keyword>
<reference evidence="3" key="1">
    <citation type="journal article" date="2019" name="Int. J. Syst. Evol. Microbiol.">
        <title>The Global Catalogue of Microorganisms (GCM) 10K type strain sequencing project: providing services to taxonomists for standard genome sequencing and annotation.</title>
        <authorList>
            <consortium name="The Broad Institute Genomics Platform"/>
            <consortium name="The Broad Institute Genome Sequencing Center for Infectious Disease"/>
            <person name="Wu L."/>
            <person name="Ma J."/>
        </authorList>
    </citation>
    <scope>NUCLEOTIDE SEQUENCE [LARGE SCALE GENOMIC DNA]</scope>
    <source>
        <strain evidence="3">JCM 17106</strain>
    </source>
</reference>
<dbReference type="EMBL" id="BAABCW010000006">
    <property type="protein sequence ID" value="GAA3508522.1"/>
    <property type="molecule type" value="Genomic_DNA"/>
</dbReference>
<dbReference type="PANTHER" id="PTHR36535">
    <property type="entry name" value="YALI0E30327P"/>
    <property type="match status" value="1"/>
</dbReference>
<feature type="transmembrane region" description="Helical" evidence="1">
    <location>
        <begin position="6"/>
        <end position="26"/>
    </location>
</feature>
<feature type="transmembrane region" description="Helical" evidence="1">
    <location>
        <begin position="127"/>
        <end position="145"/>
    </location>
</feature>
<evidence type="ECO:0008006" key="4">
    <source>
        <dbReference type="Google" id="ProtNLM"/>
    </source>
</evidence>
<dbReference type="RefSeq" id="WP_344926971.1">
    <property type="nucleotide sequence ID" value="NZ_BAABCW010000006.1"/>
</dbReference>
<protein>
    <recommendedName>
        <fullName evidence="4">DUF1772 domain-containing protein</fullName>
    </recommendedName>
</protein>
<comment type="caution">
    <text evidence="2">The sequence shown here is derived from an EMBL/GenBank/DDBJ whole genome shotgun (WGS) entry which is preliminary data.</text>
</comment>
<keyword evidence="1" id="KW-0472">Membrane</keyword>
<organism evidence="2 3">
    <name type="scientific">Aquimarina addita</name>
    <dbReference type="NCBI Taxonomy" id="870485"/>
    <lineage>
        <taxon>Bacteria</taxon>
        <taxon>Pseudomonadati</taxon>
        <taxon>Bacteroidota</taxon>
        <taxon>Flavobacteriia</taxon>
        <taxon>Flavobacteriales</taxon>
        <taxon>Flavobacteriaceae</taxon>
        <taxon>Aquimarina</taxon>
    </lineage>
</organism>
<accession>A0ABP6UI51</accession>
<keyword evidence="1" id="KW-1133">Transmembrane helix</keyword>
<proteinExistence type="predicted"/>
<keyword evidence="3" id="KW-1185">Reference proteome</keyword>
<dbReference type="InterPro" id="IPR013901">
    <property type="entry name" value="Anthrone_oxy"/>
</dbReference>
<dbReference type="Proteomes" id="UP001500459">
    <property type="component" value="Unassembled WGS sequence"/>
</dbReference>
<feature type="transmembrane region" description="Helical" evidence="1">
    <location>
        <begin position="77"/>
        <end position="97"/>
    </location>
</feature>
<evidence type="ECO:0000313" key="3">
    <source>
        <dbReference type="Proteomes" id="UP001500459"/>
    </source>
</evidence>
<dbReference type="PANTHER" id="PTHR36535:SF1">
    <property type="entry name" value="DUF1772 DOMAIN-CONTAINING PROTEIN"/>
    <property type="match status" value="1"/>
</dbReference>
<evidence type="ECO:0000313" key="2">
    <source>
        <dbReference type="EMBL" id="GAA3508522.1"/>
    </source>
</evidence>
<name>A0ABP6UI51_9FLAO</name>
<evidence type="ECO:0000256" key="1">
    <source>
        <dbReference type="SAM" id="Phobius"/>
    </source>
</evidence>
<feature type="transmembrane region" description="Helical" evidence="1">
    <location>
        <begin position="47"/>
        <end position="71"/>
    </location>
</feature>
<gene>
    <name evidence="2" type="ORF">GCM10022393_19880</name>
</gene>